<feature type="transmembrane region" description="Helical" evidence="7">
    <location>
        <begin position="143"/>
        <end position="162"/>
    </location>
</feature>
<dbReference type="PROSITE" id="PS50928">
    <property type="entry name" value="ABC_TM1"/>
    <property type="match status" value="1"/>
</dbReference>
<keyword evidence="3" id="KW-1003">Cell membrane</keyword>
<evidence type="ECO:0000256" key="6">
    <source>
        <dbReference type="ARBA" id="ARBA00023136"/>
    </source>
</evidence>
<dbReference type="SUPFAM" id="SSF161098">
    <property type="entry name" value="MetI-like"/>
    <property type="match status" value="1"/>
</dbReference>
<dbReference type="Proteomes" id="UP000588647">
    <property type="component" value="Unassembled WGS sequence"/>
</dbReference>
<dbReference type="GO" id="GO:0055085">
    <property type="term" value="P:transmembrane transport"/>
    <property type="evidence" value="ECO:0007669"/>
    <property type="project" value="InterPro"/>
</dbReference>
<evidence type="ECO:0000256" key="4">
    <source>
        <dbReference type="ARBA" id="ARBA00022692"/>
    </source>
</evidence>
<keyword evidence="11" id="KW-1185">Reference proteome</keyword>
<feature type="compositionally biased region" description="Polar residues" evidence="8">
    <location>
        <begin position="1"/>
        <end position="17"/>
    </location>
</feature>
<evidence type="ECO:0000256" key="1">
    <source>
        <dbReference type="ARBA" id="ARBA00004651"/>
    </source>
</evidence>
<reference evidence="10 11" key="1">
    <citation type="submission" date="2020-08" db="EMBL/GenBank/DDBJ databases">
        <title>Genomic Encyclopedia of Type Strains, Phase IV (KMG-IV): sequencing the most valuable type-strain genomes for metagenomic binning, comparative biology and taxonomic classification.</title>
        <authorList>
            <person name="Goeker M."/>
        </authorList>
    </citation>
    <scope>NUCLEOTIDE SEQUENCE [LARGE SCALE GENOMIC DNA]</scope>
    <source>
        <strain evidence="10 11">DSM 103570</strain>
    </source>
</reference>
<evidence type="ECO:0000313" key="11">
    <source>
        <dbReference type="Proteomes" id="UP000588647"/>
    </source>
</evidence>
<feature type="transmembrane region" description="Helical" evidence="7">
    <location>
        <begin position="28"/>
        <end position="45"/>
    </location>
</feature>
<comment type="caution">
    <text evidence="10">The sequence shown here is derived from an EMBL/GenBank/DDBJ whole genome shotgun (WGS) entry which is preliminary data.</text>
</comment>
<accession>A0A7W6HCF6</accession>
<evidence type="ECO:0000256" key="2">
    <source>
        <dbReference type="ARBA" id="ARBA00022448"/>
    </source>
</evidence>
<evidence type="ECO:0000259" key="9">
    <source>
        <dbReference type="PROSITE" id="PS50928"/>
    </source>
</evidence>
<feature type="transmembrane region" description="Helical" evidence="7">
    <location>
        <begin position="115"/>
        <end position="137"/>
    </location>
</feature>
<feature type="transmembrane region" description="Helical" evidence="7">
    <location>
        <begin position="208"/>
        <end position="228"/>
    </location>
</feature>
<dbReference type="InterPro" id="IPR000515">
    <property type="entry name" value="MetI-like"/>
</dbReference>
<dbReference type="AlphaFoldDB" id="A0A7W6HCF6"/>
<dbReference type="RefSeq" id="WP_183207168.1">
    <property type="nucleotide sequence ID" value="NZ_JAAAMM010000002.1"/>
</dbReference>
<evidence type="ECO:0000313" key="10">
    <source>
        <dbReference type="EMBL" id="MBB4002603.1"/>
    </source>
</evidence>
<dbReference type="CDD" id="cd06261">
    <property type="entry name" value="TM_PBP2"/>
    <property type="match status" value="1"/>
</dbReference>
<proteinExistence type="inferred from homology"/>
<sequence>MSQSETAVAAKSTTRTTPPAKPLVSRDNWIRIITAVVLIGSWEFFGRNANPLLVALPSQVLMATWEMLLTGELIEATIESLSVFAAGFLISLVLGMAIGILMGTSRTAEVALDPYVNALYSMPLIALVPILMLWVGVGFTSKVIIVVMFAIFPVIINTLAGVRNVEKSYLDIGVAFGATRWMTFTGIVMPSAVPYIASGTRLAVSRGIIAMIVAEFLTSIAGLGGLIINYSNQFQTAKAFVPVFILAILGNLLTHAVKLAEDRMGAWR</sequence>
<keyword evidence="5 7" id="KW-1133">Transmembrane helix</keyword>
<dbReference type="EMBL" id="JACIEM010000002">
    <property type="protein sequence ID" value="MBB4002603.1"/>
    <property type="molecule type" value="Genomic_DNA"/>
</dbReference>
<keyword evidence="2 7" id="KW-0813">Transport</keyword>
<feature type="transmembrane region" description="Helical" evidence="7">
    <location>
        <begin position="174"/>
        <end position="196"/>
    </location>
</feature>
<keyword evidence="6 7" id="KW-0472">Membrane</keyword>
<feature type="domain" description="ABC transmembrane type-1" evidence="9">
    <location>
        <begin position="77"/>
        <end position="254"/>
    </location>
</feature>
<protein>
    <submittedName>
        <fullName evidence="10">NitT/TauT family transport system permease protein</fullName>
    </submittedName>
</protein>
<name>A0A7W6HCF6_9HYPH</name>
<dbReference type="PANTHER" id="PTHR30151">
    <property type="entry name" value="ALKANE SULFONATE ABC TRANSPORTER-RELATED, MEMBRANE SUBUNIT"/>
    <property type="match status" value="1"/>
</dbReference>
<evidence type="ECO:0000256" key="5">
    <source>
        <dbReference type="ARBA" id="ARBA00022989"/>
    </source>
</evidence>
<dbReference type="InterPro" id="IPR035906">
    <property type="entry name" value="MetI-like_sf"/>
</dbReference>
<dbReference type="PANTHER" id="PTHR30151:SF38">
    <property type="entry name" value="ALIPHATIC SULFONATES TRANSPORT PERMEASE PROTEIN SSUC-RELATED"/>
    <property type="match status" value="1"/>
</dbReference>
<evidence type="ECO:0000256" key="7">
    <source>
        <dbReference type="RuleBase" id="RU363032"/>
    </source>
</evidence>
<comment type="subcellular location">
    <subcellularLocation>
        <location evidence="1 7">Cell membrane</location>
        <topology evidence="1 7">Multi-pass membrane protein</topology>
    </subcellularLocation>
</comment>
<evidence type="ECO:0000256" key="3">
    <source>
        <dbReference type="ARBA" id="ARBA00022475"/>
    </source>
</evidence>
<feature type="transmembrane region" description="Helical" evidence="7">
    <location>
        <begin position="81"/>
        <end position="103"/>
    </location>
</feature>
<evidence type="ECO:0000256" key="8">
    <source>
        <dbReference type="SAM" id="MobiDB-lite"/>
    </source>
</evidence>
<dbReference type="Gene3D" id="1.10.3720.10">
    <property type="entry name" value="MetI-like"/>
    <property type="match status" value="1"/>
</dbReference>
<feature type="transmembrane region" description="Helical" evidence="7">
    <location>
        <begin position="240"/>
        <end position="260"/>
    </location>
</feature>
<comment type="similarity">
    <text evidence="7">Belongs to the binding-protein-dependent transport system permease family.</text>
</comment>
<dbReference type="GO" id="GO:0005886">
    <property type="term" value="C:plasma membrane"/>
    <property type="evidence" value="ECO:0007669"/>
    <property type="project" value="UniProtKB-SubCell"/>
</dbReference>
<feature type="region of interest" description="Disordered" evidence="8">
    <location>
        <begin position="1"/>
        <end position="20"/>
    </location>
</feature>
<organism evidence="10 11">
    <name type="scientific">Aurantimonas endophytica</name>
    <dbReference type="NCBI Taxonomy" id="1522175"/>
    <lineage>
        <taxon>Bacteria</taxon>
        <taxon>Pseudomonadati</taxon>
        <taxon>Pseudomonadota</taxon>
        <taxon>Alphaproteobacteria</taxon>
        <taxon>Hyphomicrobiales</taxon>
        <taxon>Aurantimonadaceae</taxon>
        <taxon>Aurantimonas</taxon>
    </lineage>
</organism>
<dbReference type="Pfam" id="PF00528">
    <property type="entry name" value="BPD_transp_1"/>
    <property type="match status" value="1"/>
</dbReference>
<keyword evidence="4 7" id="KW-0812">Transmembrane</keyword>
<gene>
    <name evidence="10" type="ORF">GGR03_001678</name>
</gene>